<dbReference type="OrthoDB" id="5416037at2759"/>
<feature type="transmembrane region" description="Helical" evidence="1">
    <location>
        <begin position="268"/>
        <end position="285"/>
    </location>
</feature>
<evidence type="ECO:0000259" key="2">
    <source>
        <dbReference type="Pfam" id="PF20237"/>
    </source>
</evidence>
<keyword evidence="1" id="KW-1133">Transmembrane helix</keyword>
<keyword evidence="1" id="KW-0472">Membrane</keyword>
<dbReference type="Proteomes" id="UP000799324">
    <property type="component" value="Unassembled WGS sequence"/>
</dbReference>
<protein>
    <recommendedName>
        <fullName evidence="2">DUF6594 domain-containing protein</fullName>
    </recommendedName>
</protein>
<feature type="domain" description="DUF6594" evidence="2">
    <location>
        <begin position="29"/>
        <end position="280"/>
    </location>
</feature>
<dbReference type="EMBL" id="MU004310">
    <property type="protein sequence ID" value="KAF2658978.1"/>
    <property type="molecule type" value="Genomic_DNA"/>
</dbReference>
<organism evidence="3 4">
    <name type="scientific">Lophiostoma macrostomum CBS 122681</name>
    <dbReference type="NCBI Taxonomy" id="1314788"/>
    <lineage>
        <taxon>Eukaryota</taxon>
        <taxon>Fungi</taxon>
        <taxon>Dikarya</taxon>
        <taxon>Ascomycota</taxon>
        <taxon>Pezizomycotina</taxon>
        <taxon>Dothideomycetes</taxon>
        <taxon>Pleosporomycetidae</taxon>
        <taxon>Pleosporales</taxon>
        <taxon>Lophiostomataceae</taxon>
        <taxon>Lophiostoma</taxon>
    </lineage>
</organism>
<gene>
    <name evidence="3" type="ORF">K491DRAFT_651838</name>
</gene>
<evidence type="ECO:0000313" key="3">
    <source>
        <dbReference type="EMBL" id="KAF2658978.1"/>
    </source>
</evidence>
<sequence>MSSPDRISAHVPLQSQPILKAKPWKTIGYRGYSTFLASDNDFLVFRRFGTLNTRVLLLLQDEISVLEQKLEDLDITHSQPAATDIHNGSFRQEVLPERRALLLEVHKKIREYNELLIQNSTLQSAPRVPQRNIASLDNWLHNKKNAILDEEAAYIQHRHDLVPLVPKAISGLRQLLEQSSHFRFSSLWRKKPPPSADHDEAIHYSSDRRIDAFIGVAVTIMGMLMLIVPLWVLAVTEGMLKRLGVITGFVVLFLCLVAFATVAKPFEALAAAAAYSAVLVVFLQISE</sequence>
<dbReference type="PANTHER" id="PTHR34502">
    <property type="entry name" value="DUF6594 DOMAIN-CONTAINING PROTEIN-RELATED"/>
    <property type="match status" value="1"/>
</dbReference>
<feature type="transmembrane region" description="Helical" evidence="1">
    <location>
        <begin position="212"/>
        <end position="236"/>
    </location>
</feature>
<reference evidence="3" key="1">
    <citation type="journal article" date="2020" name="Stud. Mycol.">
        <title>101 Dothideomycetes genomes: a test case for predicting lifestyles and emergence of pathogens.</title>
        <authorList>
            <person name="Haridas S."/>
            <person name="Albert R."/>
            <person name="Binder M."/>
            <person name="Bloem J."/>
            <person name="Labutti K."/>
            <person name="Salamov A."/>
            <person name="Andreopoulos B."/>
            <person name="Baker S."/>
            <person name="Barry K."/>
            <person name="Bills G."/>
            <person name="Bluhm B."/>
            <person name="Cannon C."/>
            <person name="Castanera R."/>
            <person name="Culley D."/>
            <person name="Daum C."/>
            <person name="Ezra D."/>
            <person name="Gonzalez J."/>
            <person name="Henrissat B."/>
            <person name="Kuo A."/>
            <person name="Liang C."/>
            <person name="Lipzen A."/>
            <person name="Lutzoni F."/>
            <person name="Magnuson J."/>
            <person name="Mondo S."/>
            <person name="Nolan M."/>
            <person name="Ohm R."/>
            <person name="Pangilinan J."/>
            <person name="Park H.-J."/>
            <person name="Ramirez L."/>
            <person name="Alfaro M."/>
            <person name="Sun H."/>
            <person name="Tritt A."/>
            <person name="Yoshinaga Y."/>
            <person name="Zwiers L.-H."/>
            <person name="Turgeon B."/>
            <person name="Goodwin S."/>
            <person name="Spatafora J."/>
            <person name="Crous P."/>
            <person name="Grigoriev I."/>
        </authorList>
    </citation>
    <scope>NUCLEOTIDE SEQUENCE</scope>
    <source>
        <strain evidence="3">CBS 122681</strain>
    </source>
</reference>
<dbReference type="Pfam" id="PF20237">
    <property type="entry name" value="DUF6594"/>
    <property type="match status" value="1"/>
</dbReference>
<name>A0A6A6TJ78_9PLEO</name>
<accession>A0A6A6TJ78</accession>
<evidence type="ECO:0000313" key="4">
    <source>
        <dbReference type="Proteomes" id="UP000799324"/>
    </source>
</evidence>
<feature type="transmembrane region" description="Helical" evidence="1">
    <location>
        <begin position="243"/>
        <end position="262"/>
    </location>
</feature>
<proteinExistence type="predicted"/>
<keyword evidence="4" id="KW-1185">Reference proteome</keyword>
<dbReference type="InterPro" id="IPR046529">
    <property type="entry name" value="DUF6594"/>
</dbReference>
<evidence type="ECO:0000256" key="1">
    <source>
        <dbReference type="SAM" id="Phobius"/>
    </source>
</evidence>
<keyword evidence="1" id="KW-0812">Transmembrane</keyword>
<dbReference type="PANTHER" id="PTHR34502:SF4">
    <property type="entry name" value="DUF6594 DOMAIN-CONTAINING PROTEIN"/>
    <property type="match status" value="1"/>
</dbReference>
<dbReference type="AlphaFoldDB" id="A0A6A6TJ78"/>